<accession>A0AAV5QG02</accession>
<dbReference type="EMBL" id="BTFZ01000002">
    <property type="protein sequence ID" value="GMM33753.1"/>
    <property type="molecule type" value="Genomic_DNA"/>
</dbReference>
<keyword evidence="3" id="KW-1185">Reference proteome</keyword>
<dbReference type="GeneID" id="90071732"/>
<proteinExistence type="predicted"/>
<sequence>MVHKSYLSPEKLLPLKTIIASITDDLNPSLESVFLQGKEFVFADLLNFSLDLLKDRKPNYHTLLWSFILNKLLVKLAIVVNGNLSVTGGQLAQADGSDNNPYKNVFNEVFELTTTYLMNLNTGTAGKHSTITAISPAVKHGEPILCYCFEYFRNIVTLLNELAIKLEATVKVTQMYAKVISHYIGDLNLKQFTPLWPIVQVNRYHLLEDRDYDSTEYDIAMENIRAVTDIDFKFYSVNVSNKKVSLYDELVEFYYFGALNSFHSGNFDEAHSQFVIVTRILAINSRFRVEIPENIFAACGFDVSNLPVSDLLNNRRRKTRGCGGQIPLSQMNLNNENIFNSSHSTNNRAAEFGMTVEDKLGSKYFHKGTNILENESQFWSLILKISEFHDSTSSRTSRRQGRFSNKGEDAGMNAGNKERAKDDNLIEASINKILSEHNVFIHNRDLVCFAILTNYLVHPSWGVLERNYHKTKQDTDNNDNDNDNDQSDERYETLLHNEDMFSNFLTSFEAHKSDMESRNASQNNTESHNTSKNDAQHKLLFDIITCLVSRDINTFINIIYDNADEINPSLFDIFSGALLDNFMVNFLTSQVSHYGTLSRVTLSQLVIIFNNLSTPIDCLWAESISEDIEIREKNNLIWGLLQGSLKNPDSISEEEKKKLLIDFLEDHGRTIGDLNEDNTILEFRFGSAKENAMRSLKR</sequence>
<feature type="region of interest" description="Disordered" evidence="1">
    <location>
        <begin position="393"/>
        <end position="420"/>
    </location>
</feature>
<protein>
    <submittedName>
        <fullName evidence="2">Uncharacterized protein</fullName>
    </submittedName>
</protein>
<evidence type="ECO:0000313" key="2">
    <source>
        <dbReference type="EMBL" id="GMM33753.1"/>
    </source>
</evidence>
<dbReference type="Proteomes" id="UP001360560">
    <property type="component" value="Unassembled WGS sequence"/>
</dbReference>
<evidence type="ECO:0000256" key="1">
    <source>
        <dbReference type="SAM" id="MobiDB-lite"/>
    </source>
</evidence>
<evidence type="ECO:0000313" key="3">
    <source>
        <dbReference type="Proteomes" id="UP001360560"/>
    </source>
</evidence>
<name>A0AAV5QG02_9ASCO</name>
<organism evidence="2 3">
    <name type="scientific">Saccharomycopsis crataegensis</name>
    <dbReference type="NCBI Taxonomy" id="43959"/>
    <lineage>
        <taxon>Eukaryota</taxon>
        <taxon>Fungi</taxon>
        <taxon>Dikarya</taxon>
        <taxon>Ascomycota</taxon>
        <taxon>Saccharomycotina</taxon>
        <taxon>Saccharomycetes</taxon>
        <taxon>Saccharomycopsidaceae</taxon>
        <taxon>Saccharomycopsis</taxon>
    </lineage>
</organism>
<dbReference type="AlphaFoldDB" id="A0AAV5QG02"/>
<dbReference type="RefSeq" id="XP_064850753.1">
    <property type="nucleotide sequence ID" value="XM_064994681.1"/>
</dbReference>
<reference evidence="2 3" key="1">
    <citation type="journal article" date="2023" name="Elife">
        <title>Identification of key yeast species and microbe-microbe interactions impacting larval growth of Drosophila in the wild.</title>
        <authorList>
            <person name="Mure A."/>
            <person name="Sugiura Y."/>
            <person name="Maeda R."/>
            <person name="Honda K."/>
            <person name="Sakurai N."/>
            <person name="Takahashi Y."/>
            <person name="Watada M."/>
            <person name="Katoh T."/>
            <person name="Gotoh A."/>
            <person name="Gotoh Y."/>
            <person name="Taniguchi I."/>
            <person name="Nakamura K."/>
            <person name="Hayashi T."/>
            <person name="Katayama T."/>
            <person name="Uemura T."/>
            <person name="Hattori Y."/>
        </authorList>
    </citation>
    <scope>NUCLEOTIDE SEQUENCE [LARGE SCALE GENOMIC DNA]</scope>
    <source>
        <strain evidence="2 3">SC-9</strain>
    </source>
</reference>
<comment type="caution">
    <text evidence="2">The sequence shown here is derived from an EMBL/GenBank/DDBJ whole genome shotgun (WGS) entry which is preliminary data.</text>
</comment>
<gene>
    <name evidence="2" type="ORF">DASC09_010780</name>
</gene>